<sequence>MIGSKLCVIYFITWKKIERGSELNKHYKVSEEARNYARKVLRLHNYEKKQIKKIEESLRYPYKETDENVGGSRVNSNIAPQEAEAERVWTNEEFLATVKHVSVVENFLEDISDEAVNLIRNRYLSDNGSKERRPKELPNWVKVSKLVHLSEDACKKQDSMLVNYLAKRFNLK</sequence>
<dbReference type="Proteomes" id="UP000249828">
    <property type="component" value="Unassembled WGS sequence"/>
</dbReference>
<reference evidence="1 2" key="1">
    <citation type="submission" date="2017-11" db="EMBL/GenBank/DDBJ databases">
        <title>Draft genome sequence of Enterococcus plantarum TRW2 strain isolated from lettuce.</title>
        <authorList>
            <person name="Kim E.B."/>
            <person name="Marco M.L."/>
            <person name="Williams T.R."/>
            <person name="You I.H."/>
        </authorList>
    </citation>
    <scope>NUCLEOTIDE SEQUENCE [LARGE SCALE GENOMIC DNA]</scope>
    <source>
        <strain evidence="1 2">TRW2</strain>
    </source>
</reference>
<evidence type="ECO:0000313" key="1">
    <source>
        <dbReference type="EMBL" id="PZL71730.1"/>
    </source>
</evidence>
<proteinExistence type="predicted"/>
<evidence type="ECO:0000313" key="2">
    <source>
        <dbReference type="Proteomes" id="UP000249828"/>
    </source>
</evidence>
<dbReference type="EMBL" id="PIEU01000100">
    <property type="protein sequence ID" value="PZL71730.1"/>
    <property type="molecule type" value="Genomic_DNA"/>
</dbReference>
<dbReference type="NCBIfam" id="TIGR01636">
    <property type="entry name" value="phage_rinA"/>
    <property type="match status" value="1"/>
</dbReference>
<dbReference type="InterPro" id="IPR006523">
    <property type="entry name" value="RinA"/>
</dbReference>
<gene>
    <name evidence="1" type="ORF">CI088_12080</name>
</gene>
<name>A0A2W3Z315_9ENTE</name>
<evidence type="ECO:0008006" key="3">
    <source>
        <dbReference type="Google" id="ProtNLM"/>
    </source>
</evidence>
<keyword evidence="2" id="KW-1185">Reference proteome</keyword>
<organism evidence="1 2">
    <name type="scientific">Enterococcus plantarum</name>
    <dbReference type="NCBI Taxonomy" id="1077675"/>
    <lineage>
        <taxon>Bacteria</taxon>
        <taxon>Bacillati</taxon>
        <taxon>Bacillota</taxon>
        <taxon>Bacilli</taxon>
        <taxon>Lactobacillales</taxon>
        <taxon>Enterococcaceae</taxon>
        <taxon>Enterococcus</taxon>
    </lineage>
</organism>
<protein>
    <recommendedName>
        <fullName evidence="3">Transcriptional regulator</fullName>
    </recommendedName>
</protein>
<dbReference type="AlphaFoldDB" id="A0A2W3Z315"/>
<comment type="caution">
    <text evidence="1">The sequence shown here is derived from an EMBL/GenBank/DDBJ whole genome shotgun (WGS) entry which is preliminary data.</text>
</comment>
<accession>A0A2W3Z315</accession>